<comment type="subcellular location">
    <subcellularLocation>
        <location evidence="1 6">Cytoplasm</location>
        <location evidence="1 6">Cytoskeleton</location>
    </subcellularLocation>
</comment>
<dbReference type="GO" id="GO:0005885">
    <property type="term" value="C:Arp2/3 protein complex"/>
    <property type="evidence" value="ECO:0007669"/>
    <property type="project" value="UniProtKB-UniRule"/>
</dbReference>
<dbReference type="GO" id="GO:0034314">
    <property type="term" value="P:Arp2/3 complex-mediated actin nucleation"/>
    <property type="evidence" value="ECO:0007669"/>
    <property type="project" value="UniProtKB-UniRule"/>
</dbReference>
<evidence type="ECO:0000256" key="3">
    <source>
        <dbReference type="ARBA" id="ARBA00022490"/>
    </source>
</evidence>
<dbReference type="EMBL" id="CANTUO010000007">
    <property type="protein sequence ID" value="CAI5760767.1"/>
    <property type="molecule type" value="Genomic_DNA"/>
</dbReference>
<comment type="caution">
    <text evidence="7">The sequence shown here is derived from an EMBL/GenBank/DDBJ whole genome shotgun (WGS) entry which is preliminary data.</text>
</comment>
<dbReference type="PANTHER" id="PTHR12391">
    <property type="entry name" value="ARP2/3 COMPLEX 21 KD SUBUNIT"/>
    <property type="match status" value="1"/>
</dbReference>
<dbReference type="Pfam" id="PF04062">
    <property type="entry name" value="P21-Arc"/>
    <property type="match status" value="1"/>
</dbReference>
<name>A0A9W4U004_9ASCO</name>
<reference evidence="7" key="1">
    <citation type="submission" date="2022-12" db="EMBL/GenBank/DDBJ databases">
        <authorList>
            <person name="Brejova B."/>
        </authorList>
    </citation>
    <scope>NUCLEOTIDE SEQUENCE</scope>
</reference>
<gene>
    <name evidence="7" type="ORF">CANVERA_P5275</name>
</gene>
<evidence type="ECO:0000256" key="5">
    <source>
        <dbReference type="ARBA" id="ARBA00023212"/>
    </source>
</evidence>
<dbReference type="GO" id="GO:0030833">
    <property type="term" value="P:regulation of actin filament polymerization"/>
    <property type="evidence" value="ECO:0007669"/>
    <property type="project" value="InterPro"/>
</dbReference>
<organism evidence="7 8">
    <name type="scientific">Candida verbasci</name>
    <dbReference type="NCBI Taxonomy" id="1227364"/>
    <lineage>
        <taxon>Eukaryota</taxon>
        <taxon>Fungi</taxon>
        <taxon>Dikarya</taxon>
        <taxon>Ascomycota</taxon>
        <taxon>Saccharomycotina</taxon>
        <taxon>Pichiomycetes</taxon>
        <taxon>Debaryomycetaceae</taxon>
        <taxon>Candida/Lodderomyces clade</taxon>
        <taxon>Candida</taxon>
    </lineage>
</organism>
<keyword evidence="8" id="KW-1185">Reference proteome</keyword>
<keyword evidence="5 6" id="KW-0206">Cytoskeleton</keyword>
<proteinExistence type="inferred from homology"/>
<dbReference type="SUPFAM" id="SSF69060">
    <property type="entry name" value="Arp2/3 complex 21 kDa subunit ARPC3"/>
    <property type="match status" value="1"/>
</dbReference>
<dbReference type="FunFam" id="1.10.1760.10:FF:000002">
    <property type="entry name" value="Actin-related protein 2/3 complex subunit 3"/>
    <property type="match status" value="1"/>
</dbReference>
<keyword evidence="4 6" id="KW-0009">Actin-binding</keyword>
<dbReference type="Proteomes" id="UP001152885">
    <property type="component" value="Unassembled WGS sequence"/>
</dbReference>
<comment type="function">
    <text evidence="6">Functions as component of the Arp2/3 complex which is involved in regulation of actin polymerization and together with an activating nucleation-promoting factor (NPF) mediates the formation of branched actin networks.</text>
</comment>
<protein>
    <recommendedName>
        <fullName evidence="6">Actin-related protein 2/3 complex subunit 3</fullName>
    </recommendedName>
</protein>
<accession>A0A9W4U004</accession>
<evidence type="ECO:0000256" key="2">
    <source>
        <dbReference type="ARBA" id="ARBA00010856"/>
    </source>
</evidence>
<evidence type="ECO:0000256" key="1">
    <source>
        <dbReference type="ARBA" id="ARBA00004245"/>
    </source>
</evidence>
<comment type="subunit">
    <text evidence="6">Component of the Arp2/3 complex.</text>
</comment>
<evidence type="ECO:0000256" key="4">
    <source>
        <dbReference type="ARBA" id="ARBA00023203"/>
    </source>
</evidence>
<dbReference type="AlphaFoldDB" id="A0A9W4U004"/>
<keyword evidence="3 6" id="KW-0963">Cytoplasm</keyword>
<dbReference type="InterPro" id="IPR007204">
    <property type="entry name" value="ARPC3"/>
</dbReference>
<dbReference type="Gene3D" id="1.10.1760.10">
    <property type="entry name" value="Actin-related protein 2/3 complex subunit 3"/>
    <property type="match status" value="1"/>
</dbReference>
<comment type="similarity">
    <text evidence="2 6">Belongs to the ARPC3 family.</text>
</comment>
<evidence type="ECO:0000313" key="7">
    <source>
        <dbReference type="EMBL" id="CAI5760767.1"/>
    </source>
</evidence>
<dbReference type="InterPro" id="IPR036753">
    <property type="entry name" value="ARPC3_sf"/>
</dbReference>
<evidence type="ECO:0000256" key="6">
    <source>
        <dbReference type="PIRNR" id="PIRNR016315"/>
    </source>
</evidence>
<dbReference type="PIRSF" id="PIRSF016315">
    <property type="entry name" value="ARP2/3_P21-Arc"/>
    <property type="match status" value="1"/>
</dbReference>
<dbReference type="GO" id="GO:0003779">
    <property type="term" value="F:actin binding"/>
    <property type="evidence" value="ECO:0007669"/>
    <property type="project" value="UniProtKB-KW"/>
</dbReference>
<sequence>MPAYHSTFLAEDSQDRVIGNLSLLPIHTKYRGPAYEPSESTDGSNYDIIDEILDLFRANSFFKNFEIKGNADRLLIYGILFISDCLNKLNKFTNYKEAVRVLNNLSLDNFSLPGDIGFPLNSLYLPPKTKNEQDLLRSYLQQFRQELSDRLLKRIYKDDENVPSKYWMGFQKRRFMNKSL</sequence>
<dbReference type="OrthoDB" id="200404at2759"/>
<evidence type="ECO:0000313" key="8">
    <source>
        <dbReference type="Proteomes" id="UP001152885"/>
    </source>
</evidence>